<feature type="region of interest" description="Disordered" evidence="2">
    <location>
        <begin position="533"/>
        <end position="565"/>
    </location>
</feature>
<feature type="transmembrane region" description="Helical" evidence="3">
    <location>
        <begin position="479"/>
        <end position="505"/>
    </location>
</feature>
<reference evidence="6" key="3">
    <citation type="submission" date="2025-09" db="UniProtKB">
        <authorList>
            <consortium name="Ensembl"/>
        </authorList>
    </citation>
    <scope>IDENTIFICATION</scope>
</reference>
<proteinExistence type="predicted"/>
<keyword evidence="1" id="KW-0325">Glycoprotein</keyword>
<dbReference type="RefSeq" id="XP_026210870.1">
    <property type="nucleotide sequence ID" value="XM_026355085.1"/>
</dbReference>
<evidence type="ECO:0000313" key="7">
    <source>
        <dbReference type="Proteomes" id="UP000265040"/>
    </source>
</evidence>
<evidence type="ECO:0000259" key="5">
    <source>
        <dbReference type="Pfam" id="PF26060"/>
    </source>
</evidence>
<dbReference type="AlphaFoldDB" id="A0A3Q1ISN6"/>
<evidence type="ECO:0000256" key="1">
    <source>
        <dbReference type="ARBA" id="ARBA00023180"/>
    </source>
</evidence>
<protein>
    <recommendedName>
        <fullName evidence="5">TGFBR3/Endoglin-like N-terminal domain-containing protein</fullName>
    </recommendedName>
</protein>
<feature type="compositionally biased region" description="Polar residues" evidence="2">
    <location>
        <begin position="553"/>
        <end position="565"/>
    </location>
</feature>
<dbReference type="CTD" id="2022"/>
<dbReference type="OrthoDB" id="10072329at2759"/>
<dbReference type="InterPro" id="IPR058899">
    <property type="entry name" value="TGFBR3/Endoglin-like_N"/>
</dbReference>
<dbReference type="Ensembl" id="ENSATET00000025416.3">
    <property type="protein sequence ID" value="ENSATEP00000025012.1"/>
    <property type="gene ID" value="ENSATEG00000017362.3"/>
</dbReference>
<dbReference type="GeneTree" id="ENSGT00530000063861"/>
<keyword evidence="3" id="KW-0812">Transmembrane</keyword>
<keyword evidence="3" id="KW-1133">Transmembrane helix</keyword>
<keyword evidence="3" id="KW-0472">Membrane</keyword>
<dbReference type="GeneID" id="113158819"/>
<evidence type="ECO:0000313" key="6">
    <source>
        <dbReference type="Ensembl" id="ENSATEP00000025012.1"/>
    </source>
</evidence>
<feature type="domain" description="TGFBR3/Endoglin-like N-terminal" evidence="5">
    <location>
        <begin position="38"/>
        <end position="187"/>
    </location>
</feature>
<dbReference type="Pfam" id="PF26060">
    <property type="entry name" value="TGFBR3_N"/>
    <property type="match status" value="1"/>
</dbReference>
<keyword evidence="4" id="KW-0732">Signal</keyword>
<reference evidence="6" key="2">
    <citation type="submission" date="2025-08" db="UniProtKB">
        <authorList>
            <consortium name="Ensembl"/>
        </authorList>
    </citation>
    <scope>IDENTIFICATION</scope>
</reference>
<dbReference type="InParanoid" id="A0A3Q1ISN6"/>
<dbReference type="Proteomes" id="UP000265040">
    <property type="component" value="Chromosome 12"/>
</dbReference>
<feature type="signal peptide" evidence="4">
    <location>
        <begin position="1"/>
        <end position="22"/>
    </location>
</feature>
<evidence type="ECO:0000256" key="2">
    <source>
        <dbReference type="SAM" id="MobiDB-lite"/>
    </source>
</evidence>
<feature type="compositionally biased region" description="Low complexity" evidence="2">
    <location>
        <begin position="538"/>
        <end position="552"/>
    </location>
</feature>
<organism evidence="6 7">
    <name type="scientific">Anabas testudineus</name>
    <name type="common">Climbing perch</name>
    <name type="synonym">Anthias testudineus</name>
    <dbReference type="NCBI Taxonomy" id="64144"/>
    <lineage>
        <taxon>Eukaryota</taxon>
        <taxon>Metazoa</taxon>
        <taxon>Chordata</taxon>
        <taxon>Craniata</taxon>
        <taxon>Vertebrata</taxon>
        <taxon>Euteleostomi</taxon>
        <taxon>Actinopterygii</taxon>
        <taxon>Neopterygii</taxon>
        <taxon>Teleostei</taxon>
        <taxon>Neoteleostei</taxon>
        <taxon>Acanthomorphata</taxon>
        <taxon>Anabantaria</taxon>
        <taxon>Anabantiformes</taxon>
        <taxon>Anabantoidei</taxon>
        <taxon>Anabantidae</taxon>
        <taxon>Anabas</taxon>
    </lineage>
</organism>
<evidence type="ECO:0000256" key="4">
    <source>
        <dbReference type="SAM" id="SignalP"/>
    </source>
</evidence>
<sequence length="565" mass="61728">MEGHMVRFALLLCATVAASASSQTCDPKGNENPWVTAREMPTGCWTNFVTEDKAEVHIFNLHFDHKDAPMFALGTTKATPMNLILTSSATTYGLYDVSANVNIYINNDSTITLHTNGPNRNITKQGFPTQDEELVKWARQKFGGVTSFTTIRNPINVSLTEAEGTKPGSHNCILENEDPLEKHFMKIKTTLPYKTCSPLQQKSGDEPEIHIVNIPENAGVRNVSLHIETRPKTNLFLRGPQGTTWTFLNAQHASFASNNNITLASMSFHQMAPTFTFNNDNAQDVQRKALEYFKASTFTSYTELTPDTSVMNLHLEIKNIPGVTEASLATVPPIETNAPNQMPLLMKLYTSPDYRFLLDPNTKVQSDKRIYAEISGDTIGKIAVTIKVTSCFVRSKDLCPVEKKLPFIPEACSLKSCPNSTRVSFSLDQLQELTPTTWDLECSIDLCYSENCGYGGRVKGNLKVTQPCVPPPIPRCFDFGLPGVLGIAFGGFLIGVLLIGALWFIKIKTGYPTGLDMSSTAASLPGCPCSGVKRQPVSTNPSPSENSSANASIGSTQSTPTSSMA</sequence>
<feature type="chain" id="PRO_5018742910" description="TGFBR3/Endoglin-like N-terminal domain-containing protein" evidence="4">
    <location>
        <begin position="23"/>
        <end position="565"/>
    </location>
</feature>
<dbReference type="FunCoup" id="A0A3Q1ISN6">
    <property type="interactions" value="23"/>
</dbReference>
<keyword evidence="7" id="KW-1185">Reference proteome</keyword>
<evidence type="ECO:0000256" key="3">
    <source>
        <dbReference type="SAM" id="Phobius"/>
    </source>
</evidence>
<reference evidence="6" key="1">
    <citation type="submission" date="2021-04" db="EMBL/GenBank/DDBJ databases">
        <authorList>
            <consortium name="Wellcome Sanger Institute Data Sharing"/>
        </authorList>
    </citation>
    <scope>NUCLEOTIDE SEQUENCE [LARGE SCALE GENOMIC DNA]</scope>
</reference>
<dbReference type="OMA" id="PICTLEI"/>
<name>A0A3Q1ISN6_ANATE</name>
<accession>A0A3Q1ISN6</accession>